<dbReference type="Gene3D" id="3.50.50.60">
    <property type="entry name" value="FAD/NAD(P)-binding domain"/>
    <property type="match status" value="1"/>
</dbReference>
<accession>A0A117RGA9</accession>
<dbReference type="InterPro" id="IPR036188">
    <property type="entry name" value="FAD/NAD-bd_sf"/>
</dbReference>
<evidence type="ECO:0000313" key="1">
    <source>
        <dbReference type="EMBL" id="KUN89175.1"/>
    </source>
</evidence>
<evidence type="ECO:0000313" key="2">
    <source>
        <dbReference type="Proteomes" id="UP000052982"/>
    </source>
</evidence>
<dbReference type="EMBL" id="LMWW01000001">
    <property type="protein sequence ID" value="KUN89175.1"/>
    <property type="molecule type" value="Genomic_DNA"/>
</dbReference>
<protein>
    <recommendedName>
        <fullName evidence="3">FAD/NAD(P)-binding domain-containing protein</fullName>
    </recommendedName>
</protein>
<dbReference type="AlphaFoldDB" id="A0A117RGA9"/>
<gene>
    <name evidence="1" type="ORF">AQJ64_00375</name>
</gene>
<organism evidence="1 2">
    <name type="scientific">Streptomyces griseoruber</name>
    <dbReference type="NCBI Taxonomy" id="1943"/>
    <lineage>
        <taxon>Bacteria</taxon>
        <taxon>Bacillati</taxon>
        <taxon>Actinomycetota</taxon>
        <taxon>Actinomycetes</taxon>
        <taxon>Kitasatosporales</taxon>
        <taxon>Streptomycetaceae</taxon>
        <taxon>Streptomyces</taxon>
    </lineage>
</organism>
<dbReference type="STRING" id="1943.AQJ64_00375"/>
<sequence length="69" mass="6950">MEATGRGLASTRTDLPGVFGAGDLVDHTYRRAITAAGSGCAAALDAERCLATLADTERPTDRAPACAAA</sequence>
<evidence type="ECO:0008006" key="3">
    <source>
        <dbReference type="Google" id="ProtNLM"/>
    </source>
</evidence>
<reference evidence="1 2" key="1">
    <citation type="submission" date="2015-10" db="EMBL/GenBank/DDBJ databases">
        <title>Draft genome sequence of Streptomyces griseoruber DSM 40281, type strain for the species Streptomyces griseoruber.</title>
        <authorList>
            <person name="Ruckert C."/>
            <person name="Winkler A."/>
            <person name="Kalinowski J."/>
            <person name="Kampfer P."/>
            <person name="Glaeser S."/>
        </authorList>
    </citation>
    <scope>NUCLEOTIDE SEQUENCE [LARGE SCALE GENOMIC DNA]</scope>
    <source>
        <strain evidence="1 2">DSM 40281</strain>
    </source>
</reference>
<name>A0A117RGA9_9ACTN</name>
<keyword evidence="2" id="KW-1185">Reference proteome</keyword>
<comment type="caution">
    <text evidence="1">The sequence shown here is derived from an EMBL/GenBank/DDBJ whole genome shotgun (WGS) entry which is preliminary data.</text>
</comment>
<dbReference type="SUPFAM" id="SSF51905">
    <property type="entry name" value="FAD/NAD(P)-binding domain"/>
    <property type="match status" value="1"/>
</dbReference>
<dbReference type="Proteomes" id="UP000052982">
    <property type="component" value="Unassembled WGS sequence"/>
</dbReference>
<proteinExistence type="predicted"/>